<dbReference type="AlphaFoldDB" id="G5NM74"/>
<organism evidence="1 2">
    <name type="scientific">Salmonella enterica subsp. enterica serovar Inverness str. R8-3668</name>
    <dbReference type="NCBI Taxonomy" id="913075"/>
    <lineage>
        <taxon>Bacteria</taxon>
        <taxon>Pseudomonadati</taxon>
        <taxon>Pseudomonadota</taxon>
        <taxon>Gammaproteobacteria</taxon>
        <taxon>Enterobacterales</taxon>
        <taxon>Enterobacteriaceae</taxon>
        <taxon>Salmonella</taxon>
    </lineage>
</organism>
<gene>
    <name evidence="1" type="ORF">LTSEINV_6523</name>
</gene>
<dbReference type="EMBL" id="AFCO01002066">
    <property type="protein sequence ID" value="EHC47594.1"/>
    <property type="molecule type" value="Genomic_DNA"/>
</dbReference>
<reference evidence="1 2" key="1">
    <citation type="journal article" date="2011" name="BMC Genomics">
        <title>Genome sequencing reveals diversification of virulence factor content and possible host adaptation in distinct subpopulations of Salmonella enterica.</title>
        <authorList>
            <person name="den Bakker H.C."/>
            <person name="Moreno Switt A.I."/>
            <person name="Govoni G."/>
            <person name="Cummings C.A."/>
            <person name="Ranieri M.L."/>
            <person name="Degoricija L."/>
            <person name="Hoelzer K."/>
            <person name="Rodriguez-Rivera L.D."/>
            <person name="Brown S."/>
            <person name="Bolchacova E."/>
            <person name="Furtado M.R."/>
            <person name="Wiedmann M."/>
        </authorList>
    </citation>
    <scope>NUCLEOTIDE SEQUENCE [LARGE SCALE GENOMIC DNA]</scope>
    <source>
        <strain evidence="1 2">R8-3668</strain>
    </source>
</reference>
<comment type="caution">
    <text evidence="1">The sequence shown here is derived from an EMBL/GenBank/DDBJ whole genome shotgun (WGS) entry which is preliminary data.</text>
</comment>
<evidence type="ECO:0000313" key="2">
    <source>
        <dbReference type="Proteomes" id="UP000003532"/>
    </source>
</evidence>
<accession>G5NM74</accession>
<proteinExistence type="predicted"/>
<dbReference type="Proteomes" id="UP000003532">
    <property type="component" value="Unassembled WGS sequence"/>
</dbReference>
<dbReference type="BioCyc" id="SENT913075:G120P-464-MONOMER"/>
<evidence type="ECO:0000313" key="1">
    <source>
        <dbReference type="EMBL" id="EHC47594.1"/>
    </source>
</evidence>
<name>G5NM74_SALET</name>
<sequence length="50" mass="5582">MTLLPVLTEASAVCPTPTNTVANSPQVNKKLRLCITDFIDYFSRIQSVKR</sequence>
<protein>
    <submittedName>
        <fullName evidence="1">Uncharacterized protein</fullName>
    </submittedName>
</protein>